<dbReference type="PANTHER" id="PTHR42976:SF1">
    <property type="entry name" value="GH18 DOMAIN-CONTAINING PROTEIN-RELATED"/>
    <property type="match status" value="1"/>
</dbReference>
<name>A0ABS0X574_9ACTN</name>
<feature type="signal peptide" evidence="1">
    <location>
        <begin position="1"/>
        <end position="27"/>
    </location>
</feature>
<sequence length="343" mass="35435">MRRLTSLSGLALAAAALLGLSQLPAAADSAGTGAADAGAAKTAAPKAAGTIHAAPYEYLGWGSPQKPTDVMAATGVKWFTLAFILSDGGCNPAWDGSRPLKGGSDESAIKSIRAAGGDIVVSVGGWSGAKLGEKCSSATALAAAYQKVIDAYKLKAFDVDIENTEFNNPTVRQRVVDALKIVEQKNPGIVTYVTLGTTPNGPDATGKDLIQRGARAGLAADAWVIMPFDFDGHSGTMGEASVSALEGLKNTVRSAYGYSDTDAYRHIGVSSMNGRTDVAGETVTTADFKKILGYAQQHHIARFAFWSVNRDRSCAGGGSAGDSCSGIGQQPYEFTKIVAQYGG</sequence>
<accession>A0ABS0X574</accession>
<dbReference type="Gene3D" id="3.20.20.80">
    <property type="entry name" value="Glycosidases"/>
    <property type="match status" value="1"/>
</dbReference>
<dbReference type="InterPro" id="IPR001223">
    <property type="entry name" value="Glyco_hydro18_cat"/>
</dbReference>
<gene>
    <name evidence="3" type="ORF">JGB26_14705</name>
</gene>
<proteinExistence type="predicted"/>
<keyword evidence="1" id="KW-0732">Signal</keyword>
<evidence type="ECO:0000313" key="3">
    <source>
        <dbReference type="EMBL" id="MBJ3808349.1"/>
    </source>
</evidence>
<dbReference type="PANTHER" id="PTHR42976">
    <property type="entry name" value="BIFUNCTIONAL CHITINASE/LYSOZYME-RELATED"/>
    <property type="match status" value="1"/>
</dbReference>
<keyword evidence="4" id="KW-1185">Reference proteome</keyword>
<evidence type="ECO:0000259" key="2">
    <source>
        <dbReference type="PROSITE" id="PS51910"/>
    </source>
</evidence>
<evidence type="ECO:0000313" key="4">
    <source>
        <dbReference type="Proteomes" id="UP000634780"/>
    </source>
</evidence>
<dbReference type="Proteomes" id="UP000634780">
    <property type="component" value="Unassembled WGS sequence"/>
</dbReference>
<protein>
    <submittedName>
        <fullName evidence="3">Chitinase</fullName>
    </submittedName>
</protein>
<dbReference type="RefSeq" id="WP_190115794.1">
    <property type="nucleotide sequence ID" value="NZ_BMVR01000004.1"/>
</dbReference>
<dbReference type="SUPFAM" id="SSF51445">
    <property type="entry name" value="(Trans)glycosidases"/>
    <property type="match status" value="1"/>
</dbReference>
<reference evidence="3 4" key="1">
    <citation type="submission" date="2020-12" db="EMBL/GenBank/DDBJ databases">
        <title>Streptomyces typhae sp. nov., a novel endophytic actinomycete isolated from the root of cattail pollen (Typha angustifolia L.).</title>
        <authorList>
            <person name="Peng C."/>
            <person name="Liu C."/>
        </authorList>
    </citation>
    <scope>NUCLEOTIDE SEQUENCE [LARGE SCALE GENOMIC DNA]</scope>
    <source>
        <strain evidence="3 4">JCM 4753</strain>
    </source>
</reference>
<dbReference type="EMBL" id="JAEKOZ010000007">
    <property type="protein sequence ID" value="MBJ3808349.1"/>
    <property type="molecule type" value="Genomic_DNA"/>
</dbReference>
<dbReference type="InterPro" id="IPR052750">
    <property type="entry name" value="GH18_Chitinase"/>
</dbReference>
<evidence type="ECO:0000256" key="1">
    <source>
        <dbReference type="SAM" id="SignalP"/>
    </source>
</evidence>
<dbReference type="PROSITE" id="PS51910">
    <property type="entry name" value="GH18_2"/>
    <property type="match status" value="1"/>
</dbReference>
<comment type="caution">
    <text evidence="3">The sequence shown here is derived from an EMBL/GenBank/DDBJ whole genome shotgun (WGS) entry which is preliminary data.</text>
</comment>
<dbReference type="InterPro" id="IPR017853">
    <property type="entry name" value="GH"/>
</dbReference>
<feature type="domain" description="GH18" evidence="2">
    <location>
        <begin position="50"/>
        <end position="343"/>
    </location>
</feature>
<organism evidence="3 4">
    <name type="scientific">Streptomyces flavofungini</name>
    <dbReference type="NCBI Taxonomy" id="68200"/>
    <lineage>
        <taxon>Bacteria</taxon>
        <taxon>Bacillati</taxon>
        <taxon>Actinomycetota</taxon>
        <taxon>Actinomycetes</taxon>
        <taxon>Kitasatosporales</taxon>
        <taxon>Streptomycetaceae</taxon>
        <taxon>Streptomyces</taxon>
    </lineage>
</organism>
<dbReference type="CDD" id="cd06543">
    <property type="entry name" value="GH18_PF-ChiA-like"/>
    <property type="match status" value="1"/>
</dbReference>
<feature type="chain" id="PRO_5045244198" evidence="1">
    <location>
        <begin position="28"/>
        <end position="343"/>
    </location>
</feature>